<evidence type="ECO:0000313" key="2">
    <source>
        <dbReference type="EMBL" id="GIM90003.1"/>
    </source>
</evidence>
<dbReference type="EMBL" id="BOQN01000022">
    <property type="protein sequence ID" value="GIM90003.1"/>
    <property type="molecule type" value="Genomic_DNA"/>
</dbReference>
<protein>
    <submittedName>
        <fullName evidence="2">Uncharacterized protein</fullName>
    </submittedName>
</protein>
<feature type="region of interest" description="Disordered" evidence="1">
    <location>
        <begin position="1"/>
        <end position="50"/>
    </location>
</feature>
<feature type="region of interest" description="Disordered" evidence="1">
    <location>
        <begin position="65"/>
        <end position="86"/>
    </location>
</feature>
<reference evidence="2 3" key="1">
    <citation type="submission" date="2021-03" db="EMBL/GenBank/DDBJ databases">
        <title>Whole genome shotgun sequence of Actinoplanes toevensis NBRC 105298.</title>
        <authorList>
            <person name="Komaki H."/>
            <person name="Tamura T."/>
        </authorList>
    </citation>
    <scope>NUCLEOTIDE SEQUENCE [LARGE SCALE GENOMIC DNA]</scope>
    <source>
        <strain evidence="2 3">NBRC 105298</strain>
    </source>
</reference>
<feature type="compositionally biased region" description="Basic residues" evidence="1">
    <location>
        <begin position="1"/>
        <end position="19"/>
    </location>
</feature>
<feature type="compositionally biased region" description="Polar residues" evidence="1">
    <location>
        <begin position="31"/>
        <end position="40"/>
    </location>
</feature>
<organism evidence="2 3">
    <name type="scientific">Paractinoplanes toevensis</name>
    <dbReference type="NCBI Taxonomy" id="571911"/>
    <lineage>
        <taxon>Bacteria</taxon>
        <taxon>Bacillati</taxon>
        <taxon>Actinomycetota</taxon>
        <taxon>Actinomycetes</taxon>
        <taxon>Micromonosporales</taxon>
        <taxon>Micromonosporaceae</taxon>
        <taxon>Paractinoplanes</taxon>
    </lineage>
</organism>
<keyword evidence="3" id="KW-1185">Reference proteome</keyword>
<evidence type="ECO:0000313" key="3">
    <source>
        <dbReference type="Proteomes" id="UP000677082"/>
    </source>
</evidence>
<accession>A0A919W4E5</accession>
<dbReference type="Proteomes" id="UP000677082">
    <property type="component" value="Unassembled WGS sequence"/>
</dbReference>
<comment type="caution">
    <text evidence="2">The sequence shown here is derived from an EMBL/GenBank/DDBJ whole genome shotgun (WGS) entry which is preliminary data.</text>
</comment>
<name>A0A919W4E5_9ACTN</name>
<dbReference type="AlphaFoldDB" id="A0A919W4E5"/>
<feature type="compositionally biased region" description="Polar residues" evidence="1">
    <location>
        <begin position="76"/>
        <end position="86"/>
    </location>
</feature>
<gene>
    <name evidence="2" type="ORF">Ato02nite_017960</name>
</gene>
<sequence>MPAAAHHNRTRAAPPRRRAAVPSSHAARTSAPKNTATAGHTTGRGMGRVADANTGTALNVHATKLVGHHHERSGRSRLTSRNVNSGFASNNPIAKIISGRGGAPTNNRTKPITNSIATDANIHITSRSNGSRRCRYRHDTHSKINANREVTRISAMRNLCPRRQARLDIEQ</sequence>
<evidence type="ECO:0000256" key="1">
    <source>
        <dbReference type="SAM" id="MobiDB-lite"/>
    </source>
</evidence>
<proteinExistence type="predicted"/>